<dbReference type="PROSITE" id="PS51257">
    <property type="entry name" value="PROKAR_LIPOPROTEIN"/>
    <property type="match status" value="1"/>
</dbReference>
<accession>A0A8S5M394</accession>
<sequence length="304" mass="35794">MKSCILILLALLIVGCGNQRQQQVQAIFTHKLDSVKQVYIKAFDSISKQHLHIVDSMKQLLRDTELKLSLAKARHPFIRENKMDTLVRIRYKNSINGYRVSVLWYPNDIAYLGKIVGPAIINFKKKDTQFSITHDRFFVDELFGIAWDDSIKFDRSCVYEIEYPIPDKEYFTPDKDKDSYLQIWLPFFFVDNGQMLALNMWGKGGKDCNCYRFYEKTNDATYEPINYEPFISEINDFAEIAGGKITVTTLGMTGKRKIYQKAKEKNSYPMYELVRIEEYDNFIDSVFTYKLEKRLIKKEYVKRN</sequence>
<reference evidence="1" key="1">
    <citation type="journal article" date="2021" name="Proc. Natl. Acad. Sci. U.S.A.">
        <title>A Catalog of Tens of Thousands of Viruses from Human Metagenomes Reveals Hidden Associations with Chronic Diseases.</title>
        <authorList>
            <person name="Tisza M.J."/>
            <person name="Buck C.B."/>
        </authorList>
    </citation>
    <scope>NUCLEOTIDE SEQUENCE</scope>
    <source>
        <strain evidence="1">Ctqpo8</strain>
    </source>
</reference>
<organism evidence="1">
    <name type="scientific">Siphoviridae sp. ctqpo8</name>
    <dbReference type="NCBI Taxonomy" id="2826469"/>
    <lineage>
        <taxon>Viruses</taxon>
        <taxon>Duplodnaviria</taxon>
        <taxon>Heunggongvirae</taxon>
        <taxon>Uroviricota</taxon>
        <taxon>Caudoviricetes</taxon>
    </lineage>
</organism>
<dbReference type="EMBL" id="BK014804">
    <property type="protein sequence ID" value="DAD76539.1"/>
    <property type="molecule type" value="Genomic_DNA"/>
</dbReference>
<name>A0A8S5M394_9CAUD</name>
<evidence type="ECO:0000313" key="1">
    <source>
        <dbReference type="EMBL" id="DAD76539.1"/>
    </source>
</evidence>
<protein>
    <submittedName>
        <fullName evidence="1">Uncharacterized protein</fullName>
    </submittedName>
</protein>
<proteinExistence type="predicted"/>